<accession>C1MRD1</accession>
<keyword evidence="3" id="KW-0223">Dioxygenase</keyword>
<proteinExistence type="predicted"/>
<dbReference type="GO" id="GO:0051213">
    <property type="term" value="F:dioxygenase activity"/>
    <property type="evidence" value="ECO:0007669"/>
    <property type="project" value="UniProtKB-KW"/>
</dbReference>
<sequence length="613" mass="64455">MARDPPSMAHDVAYRDLGGPTARCVITVHTDASAASECEVFVERGSARTSSDRSPGTLSKDPASTATTAPPRVESWRVVVRAGGSELVVPLPEDARGDDDDAVGVRWSKKTKVLTVTAALTPASSSTSTSDDAASSSSSEARVRARAEMMWTRAGGVALLSSRGSETAESRAWRETYVRERLSDARRNVAAALRGGAPSDDATLGYKPAARGRKKDAPRAGDKEGVAALRRAQAVQRALVAATAAGTGRRRRQITETDGGVEPRAVAKDDLAKIMGREGDASRGMKRREWTAPSAPPPAVADALATRVPPRWSDLRLYPDQHPHLPRRPLKRVVLDGFASDGECRNACGAAIVAMEGLDVVDGECALAADDLAALAAWGGPRAADVVDALCRRTRRAVEVEFAEPRSVYLAGALLTRLTPRGGSGGRGGGGGGGGELDAEGDADAYDANAAHVDKANIASYDYSAVLYLNAPGACFDGGEFVFRDGGDVDEVVLPAVGRLLLFASGAENLHQVTAVTRRKDARAPAARFALAMWFTLSLDKGRDLDVEVNVVPAAVSSAPATAGGGVLRATELTDLERMLEEKIAKAKDSLGFDDDELAKLLSKLEFVEAPPR</sequence>
<dbReference type="InterPro" id="IPR039210">
    <property type="entry name" value="OGFOD3"/>
</dbReference>
<gene>
    <name evidence="8" type="ORF">MICPUCDRAFT_57611</name>
</gene>
<dbReference type="Proteomes" id="UP000001876">
    <property type="component" value="Unassembled WGS sequence"/>
</dbReference>
<keyword evidence="2" id="KW-0479">Metal-binding</keyword>
<evidence type="ECO:0000313" key="9">
    <source>
        <dbReference type="Proteomes" id="UP000001876"/>
    </source>
</evidence>
<dbReference type="RefSeq" id="XP_003057907.1">
    <property type="nucleotide sequence ID" value="XM_003057861.1"/>
</dbReference>
<dbReference type="KEGG" id="mpp:MICPUCDRAFT_57611"/>
<reference evidence="8 9" key="1">
    <citation type="journal article" date="2009" name="Science">
        <title>Green evolution and dynamic adaptations revealed by genomes of the marine picoeukaryotes Micromonas.</title>
        <authorList>
            <person name="Worden A.Z."/>
            <person name="Lee J.H."/>
            <person name="Mock T."/>
            <person name="Rouze P."/>
            <person name="Simmons M.P."/>
            <person name="Aerts A.L."/>
            <person name="Allen A.E."/>
            <person name="Cuvelier M.L."/>
            <person name="Derelle E."/>
            <person name="Everett M.V."/>
            <person name="Foulon E."/>
            <person name="Grimwood J."/>
            <person name="Gundlach H."/>
            <person name="Henrissat B."/>
            <person name="Napoli C."/>
            <person name="McDonald S.M."/>
            <person name="Parker M.S."/>
            <person name="Rombauts S."/>
            <person name="Salamov A."/>
            <person name="Von Dassow P."/>
            <person name="Badger J.H."/>
            <person name="Coutinho P.M."/>
            <person name="Demir E."/>
            <person name="Dubchak I."/>
            <person name="Gentemann C."/>
            <person name="Eikrem W."/>
            <person name="Gready J.E."/>
            <person name="John U."/>
            <person name="Lanier W."/>
            <person name="Lindquist E.A."/>
            <person name="Lucas S."/>
            <person name="Mayer K.F."/>
            <person name="Moreau H."/>
            <person name="Not F."/>
            <person name="Otillar R."/>
            <person name="Panaud O."/>
            <person name="Pangilinan J."/>
            <person name="Paulsen I."/>
            <person name="Piegu B."/>
            <person name="Poliakov A."/>
            <person name="Robbens S."/>
            <person name="Schmutz J."/>
            <person name="Toulza E."/>
            <person name="Wyss T."/>
            <person name="Zelensky A."/>
            <person name="Zhou K."/>
            <person name="Armbrust E.V."/>
            <person name="Bhattacharya D."/>
            <person name="Goodenough U.W."/>
            <person name="Van de Peer Y."/>
            <person name="Grigoriev I.V."/>
        </authorList>
    </citation>
    <scope>NUCLEOTIDE SEQUENCE [LARGE SCALE GENOMIC DNA]</scope>
    <source>
        <strain evidence="8 9">CCMP1545</strain>
    </source>
</reference>
<evidence type="ECO:0000256" key="1">
    <source>
        <dbReference type="ARBA" id="ARBA00001961"/>
    </source>
</evidence>
<dbReference type="OrthoDB" id="427071at2759"/>
<evidence type="ECO:0000259" key="7">
    <source>
        <dbReference type="PROSITE" id="PS51471"/>
    </source>
</evidence>
<feature type="domain" description="Fe2OG dioxygenase" evidence="7">
    <location>
        <begin position="409"/>
        <end position="537"/>
    </location>
</feature>
<dbReference type="Pfam" id="PF13640">
    <property type="entry name" value="2OG-FeII_Oxy_3"/>
    <property type="match status" value="1"/>
</dbReference>
<feature type="compositionally biased region" description="Basic and acidic residues" evidence="6">
    <location>
        <begin position="215"/>
        <end position="224"/>
    </location>
</feature>
<keyword evidence="9" id="KW-1185">Reference proteome</keyword>
<feature type="region of interest" description="Disordered" evidence="6">
    <location>
        <begin position="279"/>
        <end position="300"/>
    </location>
</feature>
<feature type="region of interest" description="Disordered" evidence="6">
    <location>
        <begin position="200"/>
        <end position="224"/>
    </location>
</feature>
<comment type="cofactor">
    <cofactor evidence="1">
        <name>L-ascorbate</name>
        <dbReference type="ChEBI" id="CHEBI:38290"/>
    </cofactor>
</comment>
<evidence type="ECO:0000256" key="3">
    <source>
        <dbReference type="ARBA" id="ARBA00022964"/>
    </source>
</evidence>
<feature type="region of interest" description="Disordered" evidence="6">
    <location>
        <begin position="121"/>
        <end position="141"/>
    </location>
</feature>
<organism evidence="9">
    <name type="scientific">Micromonas pusilla (strain CCMP1545)</name>
    <name type="common">Picoplanktonic green alga</name>
    <dbReference type="NCBI Taxonomy" id="564608"/>
    <lineage>
        <taxon>Eukaryota</taxon>
        <taxon>Viridiplantae</taxon>
        <taxon>Chlorophyta</taxon>
        <taxon>Mamiellophyceae</taxon>
        <taxon>Mamiellales</taxon>
        <taxon>Mamiellaceae</taxon>
        <taxon>Micromonas</taxon>
    </lineage>
</organism>
<keyword evidence="4" id="KW-0560">Oxidoreductase</keyword>
<feature type="region of interest" description="Disordered" evidence="6">
    <location>
        <begin position="43"/>
        <end position="71"/>
    </location>
</feature>
<dbReference type="Gene3D" id="2.60.120.620">
    <property type="entry name" value="q2cbj1_9rhob like domain"/>
    <property type="match status" value="1"/>
</dbReference>
<dbReference type="AlphaFoldDB" id="C1MRD1"/>
<evidence type="ECO:0000256" key="4">
    <source>
        <dbReference type="ARBA" id="ARBA00023002"/>
    </source>
</evidence>
<dbReference type="SMART" id="SM00702">
    <property type="entry name" value="P4Hc"/>
    <property type="match status" value="1"/>
</dbReference>
<dbReference type="GO" id="GO:0005506">
    <property type="term" value="F:iron ion binding"/>
    <property type="evidence" value="ECO:0007669"/>
    <property type="project" value="InterPro"/>
</dbReference>
<dbReference type="GeneID" id="9683724"/>
<dbReference type="PROSITE" id="PS51471">
    <property type="entry name" value="FE2OG_OXY"/>
    <property type="match status" value="1"/>
</dbReference>
<feature type="compositionally biased region" description="Basic and acidic residues" evidence="6">
    <location>
        <begin position="279"/>
        <end position="290"/>
    </location>
</feature>
<dbReference type="PANTHER" id="PTHR14650">
    <property type="entry name" value="PROLYL HYDROXYLASE-RELATED"/>
    <property type="match status" value="1"/>
</dbReference>
<dbReference type="EMBL" id="GG663738">
    <property type="protein sequence ID" value="EEH57858.1"/>
    <property type="molecule type" value="Genomic_DNA"/>
</dbReference>
<feature type="compositionally biased region" description="Polar residues" evidence="6">
    <location>
        <begin position="47"/>
        <end position="68"/>
    </location>
</feature>
<dbReference type="PANTHER" id="PTHR14650:SF1">
    <property type="entry name" value="2-OXOGLUTARATE AND IRON-DEPENDENT OXYGENASE DOMAIN-CONTAINING PROTEIN 3"/>
    <property type="match status" value="1"/>
</dbReference>
<dbReference type="GO" id="GO:0016020">
    <property type="term" value="C:membrane"/>
    <property type="evidence" value="ECO:0007669"/>
    <property type="project" value="TreeGrafter"/>
</dbReference>
<protein>
    <submittedName>
        <fullName evidence="8">Predicted protein</fullName>
    </submittedName>
</protein>
<evidence type="ECO:0000313" key="8">
    <source>
        <dbReference type="EMBL" id="EEH57858.1"/>
    </source>
</evidence>
<feature type="compositionally biased region" description="Low complexity" evidence="6">
    <location>
        <begin position="121"/>
        <end position="140"/>
    </location>
</feature>
<evidence type="ECO:0000256" key="5">
    <source>
        <dbReference type="ARBA" id="ARBA00023004"/>
    </source>
</evidence>
<name>C1MRD1_MICPC</name>
<dbReference type="GO" id="GO:0016705">
    <property type="term" value="F:oxidoreductase activity, acting on paired donors, with incorporation or reduction of molecular oxygen"/>
    <property type="evidence" value="ECO:0007669"/>
    <property type="project" value="InterPro"/>
</dbReference>
<keyword evidence="5" id="KW-0408">Iron</keyword>
<dbReference type="InterPro" id="IPR006620">
    <property type="entry name" value="Pro_4_hyd_alph"/>
</dbReference>
<dbReference type="InterPro" id="IPR005123">
    <property type="entry name" value="Oxoglu/Fe-dep_dioxygenase_dom"/>
</dbReference>
<dbReference type="GO" id="GO:0031418">
    <property type="term" value="F:L-ascorbic acid binding"/>
    <property type="evidence" value="ECO:0007669"/>
    <property type="project" value="InterPro"/>
</dbReference>
<evidence type="ECO:0000256" key="6">
    <source>
        <dbReference type="SAM" id="MobiDB-lite"/>
    </source>
</evidence>
<evidence type="ECO:0000256" key="2">
    <source>
        <dbReference type="ARBA" id="ARBA00022723"/>
    </source>
</evidence>
<dbReference type="InterPro" id="IPR044862">
    <property type="entry name" value="Pro_4_hyd_alph_FE2OG_OXY"/>
</dbReference>